<name>A0A9X7NYA8_9MYCO</name>
<evidence type="ECO:0000313" key="1">
    <source>
        <dbReference type="EMBL" id="PQM51817.1"/>
    </source>
</evidence>
<dbReference type="AlphaFoldDB" id="A0A9X7NYA8"/>
<gene>
    <name evidence="1" type="ORF">C5U48_12890</name>
</gene>
<protein>
    <submittedName>
        <fullName evidence="1">Uncharacterized protein</fullName>
    </submittedName>
</protein>
<reference evidence="1 2" key="1">
    <citation type="submission" date="2018-02" db="EMBL/GenBank/DDBJ databases">
        <title>Draft genome sequence of Mycobacterium virginiense isolated from mud of a swine farm in Japan.</title>
        <authorList>
            <person name="Ohya K."/>
        </authorList>
    </citation>
    <scope>NUCLEOTIDE SEQUENCE [LARGE SCALE GENOMIC DNA]</scope>
    <source>
        <strain evidence="1 2">GF75</strain>
    </source>
</reference>
<organism evidence="1 2">
    <name type="scientific">Mycolicibacter virginiensis</name>
    <dbReference type="NCBI Taxonomy" id="1795032"/>
    <lineage>
        <taxon>Bacteria</taxon>
        <taxon>Bacillati</taxon>
        <taxon>Actinomycetota</taxon>
        <taxon>Actinomycetes</taxon>
        <taxon>Mycobacteriales</taxon>
        <taxon>Mycobacteriaceae</taxon>
        <taxon>Mycolicibacter</taxon>
    </lineage>
</organism>
<sequence>MTTPGQLRLSLHRNDTTGNEDLRIDHADPHVLFSDEIIDAAIFRPSDQLWMDFSSEQTCFAEHQHDNAECFRLRSVLHVKGTNREVLYRITGQRNELDTTWHGQWPD</sequence>
<accession>A0A9X7NYA8</accession>
<dbReference type="RefSeq" id="WP_105295233.1">
    <property type="nucleotide sequence ID" value="NZ_PUEV01000056.1"/>
</dbReference>
<comment type="caution">
    <text evidence="1">The sequence shown here is derived from an EMBL/GenBank/DDBJ whole genome shotgun (WGS) entry which is preliminary data.</text>
</comment>
<dbReference type="EMBL" id="PUEV01000056">
    <property type="protein sequence ID" value="PQM51817.1"/>
    <property type="molecule type" value="Genomic_DNA"/>
</dbReference>
<keyword evidence="2" id="KW-1185">Reference proteome</keyword>
<evidence type="ECO:0000313" key="2">
    <source>
        <dbReference type="Proteomes" id="UP000237911"/>
    </source>
</evidence>
<dbReference type="Proteomes" id="UP000237911">
    <property type="component" value="Unassembled WGS sequence"/>
</dbReference>
<proteinExistence type="predicted"/>